<sequence>MKDQPSPVLYDTNGLCLEEIVAPLLAWYRQSARVLPWRENTDPYRVWVSEIMLQQTRVDTVIPYYERFMARLPSVQALAEVREEELLKLWEGLGYYSRARNLQKAARCICKESGGAFPGSYEQLCSLPGVGPYTAGAIASIAFGLPVPAVDGNVLRVLSRLTENPRDIAEPAVKKQMTAALAQVYPAGHCGDFTQSLMELGAVVCVPNGLPKCGSCPLRQLCRAFRHGTQTEYPVQTKKQPRRAEQKTVLLLCCGGRAAVRKRPQGGLLGGLWEFPCLDGALSAAEIAAWLEQQGAHAAHIERALSRKHIFTHVEWDMTAYRVSCPHAFQPDGGGLVWATPEQLADEIALPTAFRRFTRALGLPSPQAPEGQKIP</sequence>
<dbReference type="CDD" id="cd00056">
    <property type="entry name" value="ENDO3c"/>
    <property type="match status" value="1"/>
</dbReference>
<gene>
    <name evidence="16" type="primary">mutY</name>
    <name evidence="16" type="ORF">DPQ25_08455</name>
</gene>
<dbReference type="InterPro" id="IPR003265">
    <property type="entry name" value="HhH-GPD_domain"/>
</dbReference>
<evidence type="ECO:0000256" key="14">
    <source>
        <dbReference type="RuleBase" id="RU365096"/>
    </source>
</evidence>
<comment type="function">
    <text evidence="2">Adenine glycosylase active on G-A mispairs. MutY also corrects error-prone DNA synthesis past GO lesions which are due to the oxidatively damaged form of guanine: 7,8-dihydro-8-oxoguanine (8-oxo-dGTP).</text>
</comment>
<proteinExistence type="inferred from homology"/>
<comment type="similarity">
    <text evidence="3 14">Belongs to the Nth/MutY family.</text>
</comment>
<dbReference type="PANTHER" id="PTHR42944">
    <property type="entry name" value="ADENINE DNA GLYCOSYLASE"/>
    <property type="match status" value="1"/>
</dbReference>
<feature type="domain" description="HhH-GPD" evidence="15">
    <location>
        <begin position="52"/>
        <end position="203"/>
    </location>
</feature>
<keyword evidence="13 14" id="KW-0326">Glycosidase</keyword>
<evidence type="ECO:0000313" key="17">
    <source>
        <dbReference type="Proteomes" id="UP000249377"/>
    </source>
</evidence>
<dbReference type="RefSeq" id="WP_112332729.1">
    <property type="nucleotide sequence ID" value="NZ_QLYR01000004.1"/>
</dbReference>
<evidence type="ECO:0000256" key="11">
    <source>
        <dbReference type="ARBA" id="ARBA00023014"/>
    </source>
</evidence>
<dbReference type="InterPro" id="IPR005760">
    <property type="entry name" value="A/G_AdeGlyc_MutY"/>
</dbReference>
<dbReference type="GO" id="GO:0006298">
    <property type="term" value="P:mismatch repair"/>
    <property type="evidence" value="ECO:0007669"/>
    <property type="project" value="TreeGrafter"/>
</dbReference>
<comment type="catalytic activity">
    <reaction evidence="1 14">
        <text>Hydrolyzes free adenine bases from 7,8-dihydro-8-oxoguanine:adenine mismatched double-stranded DNA, leaving an apurinic site.</text>
        <dbReference type="EC" id="3.2.2.31"/>
    </reaction>
</comment>
<evidence type="ECO:0000256" key="6">
    <source>
        <dbReference type="ARBA" id="ARBA00022485"/>
    </source>
</evidence>
<comment type="cofactor">
    <cofactor evidence="14">
        <name>[4Fe-4S] cluster</name>
        <dbReference type="ChEBI" id="CHEBI:49883"/>
    </cofactor>
    <text evidence="14">Binds 1 [4Fe-4S] cluster.</text>
</comment>
<dbReference type="GO" id="GO:0051539">
    <property type="term" value="F:4 iron, 4 sulfur cluster binding"/>
    <property type="evidence" value="ECO:0007669"/>
    <property type="project" value="UniProtKB-UniRule"/>
</dbReference>
<evidence type="ECO:0000256" key="9">
    <source>
        <dbReference type="ARBA" id="ARBA00022801"/>
    </source>
</evidence>
<dbReference type="NCBIfam" id="TIGR01084">
    <property type="entry name" value="mutY"/>
    <property type="match status" value="1"/>
</dbReference>
<dbReference type="FunFam" id="1.10.340.30:FF:000002">
    <property type="entry name" value="Adenine DNA glycosylase"/>
    <property type="match status" value="1"/>
</dbReference>
<dbReference type="GO" id="GO:0035485">
    <property type="term" value="F:adenine/guanine mispair binding"/>
    <property type="evidence" value="ECO:0007669"/>
    <property type="project" value="TreeGrafter"/>
</dbReference>
<keyword evidence="12" id="KW-0234">DNA repair</keyword>
<evidence type="ECO:0000259" key="15">
    <source>
        <dbReference type="SMART" id="SM00478"/>
    </source>
</evidence>
<dbReference type="InterPro" id="IPR015797">
    <property type="entry name" value="NUDIX_hydrolase-like_dom_sf"/>
</dbReference>
<keyword evidence="6" id="KW-0004">4Fe-4S</keyword>
<dbReference type="Gene3D" id="1.10.1670.10">
    <property type="entry name" value="Helix-hairpin-Helix base-excision DNA repair enzymes (C-terminal)"/>
    <property type="match status" value="1"/>
</dbReference>
<dbReference type="Pfam" id="PF00730">
    <property type="entry name" value="HhH-GPD"/>
    <property type="match status" value="1"/>
</dbReference>
<dbReference type="Proteomes" id="UP000249377">
    <property type="component" value="Unassembled WGS sequence"/>
</dbReference>
<dbReference type="Gene3D" id="1.10.340.30">
    <property type="entry name" value="Hypothetical protein, domain 2"/>
    <property type="match status" value="1"/>
</dbReference>
<dbReference type="Pfam" id="PF14815">
    <property type="entry name" value="NUDIX_4"/>
    <property type="match status" value="1"/>
</dbReference>
<dbReference type="InterPro" id="IPR029119">
    <property type="entry name" value="MutY_C"/>
</dbReference>
<reference evidence="16 17" key="1">
    <citation type="submission" date="2018-06" db="EMBL/GenBank/DDBJ databases">
        <title>Noncontiguous genome sequence of Ruminococcaceae bacterium ASD2818.</title>
        <authorList>
            <person name="Chaplin A.V."/>
            <person name="Sokolova S.R."/>
            <person name="Kochetkova T.O."/>
            <person name="Goltsov A.Y."/>
            <person name="Trofimov D.Y."/>
            <person name="Efimov B.A."/>
        </authorList>
    </citation>
    <scope>NUCLEOTIDE SEQUENCE [LARGE SCALE GENOMIC DNA]</scope>
    <source>
        <strain evidence="16 17">ASD2818</strain>
    </source>
</reference>
<comment type="caution">
    <text evidence="16">The sequence shown here is derived from an EMBL/GenBank/DDBJ whole genome shotgun (WGS) entry which is preliminary data.</text>
</comment>
<name>A0A328UB90_9FIRM</name>
<evidence type="ECO:0000256" key="2">
    <source>
        <dbReference type="ARBA" id="ARBA00002933"/>
    </source>
</evidence>
<keyword evidence="7" id="KW-0479">Metal-binding</keyword>
<evidence type="ECO:0000256" key="4">
    <source>
        <dbReference type="ARBA" id="ARBA00012045"/>
    </source>
</evidence>
<dbReference type="GO" id="GO:0046872">
    <property type="term" value="F:metal ion binding"/>
    <property type="evidence" value="ECO:0007669"/>
    <property type="project" value="UniProtKB-UniRule"/>
</dbReference>
<evidence type="ECO:0000256" key="13">
    <source>
        <dbReference type="ARBA" id="ARBA00023295"/>
    </source>
</evidence>
<dbReference type="PANTHER" id="PTHR42944:SF1">
    <property type="entry name" value="ADENINE DNA GLYCOSYLASE"/>
    <property type="match status" value="1"/>
</dbReference>
<dbReference type="SUPFAM" id="SSF55811">
    <property type="entry name" value="Nudix"/>
    <property type="match status" value="1"/>
</dbReference>
<keyword evidence="17" id="KW-1185">Reference proteome</keyword>
<dbReference type="GO" id="GO:0034039">
    <property type="term" value="F:8-oxo-7,8-dihydroguanine DNA N-glycosylase activity"/>
    <property type="evidence" value="ECO:0007669"/>
    <property type="project" value="TreeGrafter"/>
</dbReference>
<evidence type="ECO:0000256" key="12">
    <source>
        <dbReference type="ARBA" id="ARBA00023204"/>
    </source>
</evidence>
<dbReference type="SMART" id="SM00478">
    <property type="entry name" value="ENDO3c"/>
    <property type="match status" value="1"/>
</dbReference>
<evidence type="ECO:0000256" key="8">
    <source>
        <dbReference type="ARBA" id="ARBA00022763"/>
    </source>
</evidence>
<evidence type="ECO:0000256" key="10">
    <source>
        <dbReference type="ARBA" id="ARBA00023004"/>
    </source>
</evidence>
<evidence type="ECO:0000256" key="1">
    <source>
        <dbReference type="ARBA" id="ARBA00000843"/>
    </source>
</evidence>
<dbReference type="InterPro" id="IPR000445">
    <property type="entry name" value="HhH_motif"/>
</dbReference>
<dbReference type="GO" id="GO:0006284">
    <property type="term" value="P:base-excision repair"/>
    <property type="evidence" value="ECO:0007669"/>
    <property type="project" value="UniProtKB-UniRule"/>
</dbReference>
<keyword evidence="9" id="KW-0378">Hydrolase</keyword>
<dbReference type="GO" id="GO:0000701">
    <property type="term" value="F:purine-specific mismatch base pair DNA N-glycosylase activity"/>
    <property type="evidence" value="ECO:0007669"/>
    <property type="project" value="UniProtKB-EC"/>
</dbReference>
<evidence type="ECO:0000256" key="5">
    <source>
        <dbReference type="ARBA" id="ARBA00022023"/>
    </source>
</evidence>
<dbReference type="EC" id="3.2.2.31" evidence="4 14"/>
<dbReference type="PROSITE" id="PS01155">
    <property type="entry name" value="ENDONUCLEASE_III_2"/>
    <property type="match status" value="1"/>
</dbReference>
<keyword evidence="11" id="KW-0411">Iron-sulfur</keyword>
<organism evidence="16 17">
    <name type="scientific">Hydrogeniiclostridium mannosilyticum</name>
    <dbReference type="NCBI Taxonomy" id="2764322"/>
    <lineage>
        <taxon>Bacteria</taxon>
        <taxon>Bacillati</taxon>
        <taxon>Bacillota</taxon>
        <taxon>Clostridia</taxon>
        <taxon>Eubacteriales</taxon>
        <taxon>Acutalibacteraceae</taxon>
        <taxon>Hydrogeniiclostridium</taxon>
    </lineage>
</organism>
<dbReference type="Pfam" id="PF00633">
    <property type="entry name" value="HHH"/>
    <property type="match status" value="1"/>
</dbReference>
<dbReference type="CDD" id="cd03431">
    <property type="entry name" value="NUDIX_DNA_Glycosylase_C-MutY"/>
    <property type="match status" value="1"/>
</dbReference>
<protein>
    <recommendedName>
        <fullName evidence="5 14">Adenine DNA glycosylase</fullName>
        <ecNumber evidence="4 14">3.2.2.31</ecNumber>
    </recommendedName>
</protein>
<accession>A0A328UB90</accession>
<dbReference type="InterPro" id="IPR023170">
    <property type="entry name" value="HhH_base_excis_C"/>
</dbReference>
<dbReference type="InterPro" id="IPR004036">
    <property type="entry name" value="Endonuclease-III-like_CS2"/>
</dbReference>
<dbReference type="GO" id="GO:0032357">
    <property type="term" value="F:oxidized purine DNA binding"/>
    <property type="evidence" value="ECO:0007669"/>
    <property type="project" value="TreeGrafter"/>
</dbReference>
<evidence type="ECO:0000256" key="3">
    <source>
        <dbReference type="ARBA" id="ARBA00008343"/>
    </source>
</evidence>
<keyword evidence="8 14" id="KW-0227">DNA damage</keyword>
<dbReference type="Gene3D" id="3.90.79.10">
    <property type="entry name" value="Nucleoside Triphosphate Pyrophosphohydrolase"/>
    <property type="match status" value="1"/>
</dbReference>
<evidence type="ECO:0000256" key="7">
    <source>
        <dbReference type="ARBA" id="ARBA00022723"/>
    </source>
</evidence>
<dbReference type="SUPFAM" id="SSF48150">
    <property type="entry name" value="DNA-glycosylase"/>
    <property type="match status" value="1"/>
</dbReference>
<keyword evidence="10 14" id="KW-0408">Iron</keyword>
<dbReference type="AlphaFoldDB" id="A0A328UB90"/>
<dbReference type="EMBL" id="QLYR01000004">
    <property type="protein sequence ID" value="RAQ28808.1"/>
    <property type="molecule type" value="Genomic_DNA"/>
</dbReference>
<dbReference type="InterPro" id="IPR011257">
    <property type="entry name" value="DNA_glycosylase"/>
</dbReference>
<evidence type="ECO:0000313" key="16">
    <source>
        <dbReference type="EMBL" id="RAQ28808.1"/>
    </source>
</evidence>
<dbReference type="InterPro" id="IPR044298">
    <property type="entry name" value="MIG/MutY"/>
</dbReference>